<dbReference type="InterPro" id="IPR052529">
    <property type="entry name" value="Bact_Transport_Assoc"/>
</dbReference>
<dbReference type="AlphaFoldDB" id="A0A916SZL3"/>
<dbReference type="PANTHER" id="PTHR30590">
    <property type="entry name" value="INNER MEMBRANE PROTEIN"/>
    <property type="match status" value="1"/>
</dbReference>
<feature type="transmembrane region" description="Helical" evidence="1">
    <location>
        <begin position="268"/>
        <end position="288"/>
    </location>
</feature>
<reference evidence="3" key="2">
    <citation type="submission" date="2020-09" db="EMBL/GenBank/DDBJ databases">
        <authorList>
            <person name="Sun Q."/>
            <person name="Zhou Y."/>
        </authorList>
    </citation>
    <scope>NUCLEOTIDE SEQUENCE</scope>
    <source>
        <strain evidence="3">CGMCC 1.15330</strain>
    </source>
</reference>
<proteinExistence type="predicted"/>
<keyword evidence="1" id="KW-1133">Transmembrane helix</keyword>
<evidence type="ECO:0000313" key="4">
    <source>
        <dbReference type="Proteomes" id="UP000623067"/>
    </source>
</evidence>
<dbReference type="Pfam" id="PF04235">
    <property type="entry name" value="DUF418"/>
    <property type="match status" value="1"/>
</dbReference>
<feature type="transmembrane region" description="Helical" evidence="1">
    <location>
        <begin position="100"/>
        <end position="120"/>
    </location>
</feature>
<gene>
    <name evidence="3" type="ORF">GCM10011380_13100</name>
</gene>
<evidence type="ECO:0000259" key="2">
    <source>
        <dbReference type="Pfam" id="PF04235"/>
    </source>
</evidence>
<dbReference type="RefSeq" id="WP_188657960.1">
    <property type="nucleotide sequence ID" value="NZ_BMIH01000002.1"/>
</dbReference>
<feature type="domain" description="DUF418" evidence="2">
    <location>
        <begin position="248"/>
        <end position="402"/>
    </location>
</feature>
<feature type="transmembrane region" description="Helical" evidence="1">
    <location>
        <begin position="332"/>
        <end position="354"/>
    </location>
</feature>
<feature type="transmembrane region" description="Helical" evidence="1">
    <location>
        <begin position="21"/>
        <end position="39"/>
    </location>
</feature>
<feature type="transmembrane region" description="Helical" evidence="1">
    <location>
        <begin position="59"/>
        <end position="88"/>
    </location>
</feature>
<name>A0A916SZL3_9SPHN</name>
<dbReference type="EMBL" id="BMIH01000002">
    <property type="protein sequence ID" value="GGB24913.1"/>
    <property type="molecule type" value="Genomic_DNA"/>
</dbReference>
<dbReference type="Proteomes" id="UP000623067">
    <property type="component" value="Unassembled WGS sequence"/>
</dbReference>
<evidence type="ECO:0000256" key="1">
    <source>
        <dbReference type="SAM" id="Phobius"/>
    </source>
</evidence>
<reference evidence="3" key="1">
    <citation type="journal article" date="2014" name="Int. J. Syst. Evol. Microbiol.">
        <title>Complete genome sequence of Corynebacterium casei LMG S-19264T (=DSM 44701T), isolated from a smear-ripened cheese.</title>
        <authorList>
            <consortium name="US DOE Joint Genome Institute (JGI-PGF)"/>
            <person name="Walter F."/>
            <person name="Albersmeier A."/>
            <person name="Kalinowski J."/>
            <person name="Ruckert C."/>
        </authorList>
    </citation>
    <scope>NUCLEOTIDE SEQUENCE</scope>
    <source>
        <strain evidence="3">CGMCC 1.15330</strain>
    </source>
</reference>
<evidence type="ECO:0000313" key="3">
    <source>
        <dbReference type="EMBL" id="GGB24913.1"/>
    </source>
</evidence>
<keyword evidence="1" id="KW-0812">Transmembrane</keyword>
<feature type="transmembrane region" description="Helical" evidence="1">
    <location>
        <begin position="226"/>
        <end position="247"/>
    </location>
</feature>
<sequence length="413" mass="44892">MTAAVSAPAIPHADRHLSLDVIRGVAVMGIVTANLPAFGLPSAAYFSPLAAGGTRPLDIALWLINFVLIEGKMRGLFAFLFGASLLLVIERARAAGDDPLAVHGGRMAVLFGIGLIHLYLIWWGDILAHYALCGLIAYPMTRYRTRTLIMIGIGCLVLSMVMAVAGLVALLESAPRATASAQATWNGFAAVFGVPPAREIAAEVAAQRGGWLSEFGWRWHHATGPLTALLAVGPETLGSMFLGMAGLRSGFLTGRWERERYRRWATTGLLLSLAGYTALGCNTIVRGFAMPAVYFASIAVAEPLRQAGVLGFAALIILAMRPGGRLTSRVAAAGRCAFTNYLGTSLVMTFFFNWGLAQFGQWSRASVYALAPLAWITMLAWSAPWLRRHPYGPFEWLWRSLSRAEWQRWRRVQ</sequence>
<comment type="caution">
    <text evidence="3">The sequence shown here is derived from an EMBL/GenBank/DDBJ whole genome shotgun (WGS) entry which is preliminary data.</text>
</comment>
<feature type="transmembrane region" description="Helical" evidence="1">
    <location>
        <begin position="294"/>
        <end position="320"/>
    </location>
</feature>
<dbReference type="PANTHER" id="PTHR30590:SF2">
    <property type="entry name" value="INNER MEMBRANE PROTEIN"/>
    <property type="match status" value="1"/>
</dbReference>
<dbReference type="InterPro" id="IPR007349">
    <property type="entry name" value="DUF418"/>
</dbReference>
<feature type="transmembrane region" description="Helical" evidence="1">
    <location>
        <begin position="148"/>
        <end position="171"/>
    </location>
</feature>
<accession>A0A916SZL3</accession>
<keyword evidence="1" id="KW-0472">Membrane</keyword>
<protein>
    <recommendedName>
        <fullName evidence="2">DUF418 domain-containing protein</fullName>
    </recommendedName>
</protein>
<feature type="transmembrane region" description="Helical" evidence="1">
    <location>
        <begin position="366"/>
        <end position="386"/>
    </location>
</feature>
<keyword evidence="4" id="KW-1185">Reference proteome</keyword>
<organism evidence="3 4">
    <name type="scientific">Sphingomonas metalli</name>
    <dbReference type="NCBI Taxonomy" id="1779358"/>
    <lineage>
        <taxon>Bacteria</taxon>
        <taxon>Pseudomonadati</taxon>
        <taxon>Pseudomonadota</taxon>
        <taxon>Alphaproteobacteria</taxon>
        <taxon>Sphingomonadales</taxon>
        <taxon>Sphingomonadaceae</taxon>
        <taxon>Sphingomonas</taxon>
    </lineage>
</organism>